<keyword evidence="2" id="KW-1185">Reference proteome</keyword>
<organism evidence="1 2">
    <name type="scientific">Pseudomyxococcus hansupus</name>
    <dbReference type="NCBI Taxonomy" id="1297742"/>
    <lineage>
        <taxon>Bacteria</taxon>
        <taxon>Pseudomonadati</taxon>
        <taxon>Myxococcota</taxon>
        <taxon>Myxococcia</taxon>
        <taxon>Myxococcales</taxon>
        <taxon>Cystobacterineae</taxon>
        <taxon>Myxococcaceae</taxon>
        <taxon>Pseudomyxococcus</taxon>
    </lineage>
</organism>
<proteinExistence type="predicted"/>
<name>A0A0H4X276_9BACT</name>
<reference evidence="1 2" key="1">
    <citation type="journal article" date="2016" name="PLoS ONE">
        <title>Complete Genome Sequence and Comparative Genomics of a Novel Myxobacterium Myxococcus hansupus.</title>
        <authorList>
            <person name="Sharma G."/>
            <person name="Narwani T."/>
            <person name="Subramanian S."/>
        </authorList>
    </citation>
    <scope>NUCLEOTIDE SEQUENCE [LARGE SCALE GENOMIC DNA]</scope>
    <source>
        <strain evidence="2">mixupus</strain>
    </source>
</reference>
<dbReference type="Proteomes" id="UP000009026">
    <property type="component" value="Chromosome"/>
</dbReference>
<evidence type="ECO:0000313" key="2">
    <source>
        <dbReference type="Proteomes" id="UP000009026"/>
    </source>
</evidence>
<dbReference type="PATRIC" id="fig|1297742.4.peg.4910"/>
<dbReference type="OrthoDB" id="9949542at2"/>
<dbReference type="EMBL" id="CP012109">
    <property type="protein sequence ID" value="AKQ67953.1"/>
    <property type="molecule type" value="Genomic_DNA"/>
</dbReference>
<accession>A0A0H4X276</accession>
<evidence type="ECO:0000313" key="1">
    <source>
        <dbReference type="EMBL" id="AKQ67953.1"/>
    </source>
</evidence>
<protein>
    <submittedName>
        <fullName evidence="1">Uncharacterized protein</fullName>
    </submittedName>
</protein>
<dbReference type="RefSeq" id="WP_002636373.1">
    <property type="nucleotide sequence ID" value="NZ_CP012109.1"/>
</dbReference>
<dbReference type="KEGG" id="mym:A176_004865"/>
<dbReference type="AlphaFoldDB" id="A0A0H4X276"/>
<sequence>MKPSEKAIEVLRELRARGLSLDEALTEMRDSKFGLIGVVKAIHVVEGQSYTEAVGWLERRGDASRF</sequence>
<gene>
    <name evidence="1" type="ORF">A176_004865</name>
</gene>
<dbReference type="STRING" id="1297742.A176_004865"/>